<name>A0AAJ7IWH2_9HYME</name>
<evidence type="ECO:0000256" key="4">
    <source>
        <dbReference type="ARBA" id="ARBA00022692"/>
    </source>
</evidence>
<keyword evidence="5 10" id="KW-0552">Olfaction</keyword>
<sequence length="411" mass="47488">MSMNKLNDTKNFLNENYKKDRDFNVRLNVWTLRTIGTWPKSKNRSWLRTIEQFLLRLACYVLLLAILIPGGINVIFESKDFYSQLRLSSALSFFVMAIIKYCVLIAREDDIYRCVKYIEDDWKNVKHWEDRKIMLDNASFCRRIIVICGFFMYGSMVFYYIALPLTRAKIIEEGGNLTYRRLVYPFPRVLLDVRHSPANEIFYTIQLFSGFVAHNITVAACGLAALLAMHVCGQLQVLMAWLENLVDGREKDDQCLDQRLASVVEQHVRIVNFVAHMENLLREISLVEVVGCTINMCFLGYHTMMEWDPKEPVSGLTFIILLISVTFNIFIFCYIGELLSQEAVKIGDKSYMIDWYRMPVKKSLAVSLIISMSRSTTRITAGSIIELSISSFGDVVKTSVAYLNMLRQFTD</sequence>
<comment type="caution">
    <text evidence="10">Lacks conserved residue(s) required for the propagation of feature annotation.</text>
</comment>
<dbReference type="KEGG" id="ccal:108624245"/>
<keyword evidence="9 10" id="KW-0807">Transducer</keyword>
<reference evidence="12" key="1">
    <citation type="submission" date="2025-08" db="UniProtKB">
        <authorList>
            <consortium name="RefSeq"/>
        </authorList>
    </citation>
    <scope>IDENTIFICATION</scope>
    <source>
        <tissue evidence="12">Whole body</tissue>
    </source>
</reference>
<evidence type="ECO:0000256" key="9">
    <source>
        <dbReference type="ARBA" id="ARBA00023224"/>
    </source>
</evidence>
<feature type="transmembrane region" description="Helical" evidence="10">
    <location>
        <begin position="201"/>
        <end position="229"/>
    </location>
</feature>
<keyword evidence="8 10" id="KW-0675">Receptor</keyword>
<feature type="transmembrane region" description="Helical" evidence="10">
    <location>
        <begin position="316"/>
        <end position="335"/>
    </location>
</feature>
<evidence type="ECO:0000313" key="12">
    <source>
        <dbReference type="RefSeq" id="XP_017878894.2"/>
    </source>
</evidence>
<proteinExistence type="inferred from homology"/>
<comment type="similarity">
    <text evidence="10">Belongs to the insect chemoreceptor superfamily. Heteromeric odorant receptor channel (TC 1.A.69) family.</text>
</comment>
<dbReference type="AlphaFoldDB" id="A0AAJ7IWH2"/>
<evidence type="ECO:0000256" key="1">
    <source>
        <dbReference type="ARBA" id="ARBA00004651"/>
    </source>
</evidence>
<feature type="transmembrane region" description="Helical" evidence="10">
    <location>
        <begin position="286"/>
        <end position="304"/>
    </location>
</feature>
<feature type="transmembrane region" description="Helical" evidence="10">
    <location>
        <begin position="87"/>
        <end position="106"/>
    </location>
</feature>
<dbReference type="GeneID" id="108624245"/>
<keyword evidence="3 10" id="KW-0716">Sensory transduction</keyword>
<comment type="subcellular location">
    <subcellularLocation>
        <location evidence="1 10">Cell membrane</location>
        <topology evidence="1 10">Multi-pass membrane protein</topology>
    </subcellularLocation>
</comment>
<dbReference type="GO" id="GO:0005886">
    <property type="term" value="C:plasma membrane"/>
    <property type="evidence" value="ECO:0007669"/>
    <property type="project" value="UniProtKB-SubCell"/>
</dbReference>
<feature type="transmembrane region" description="Helical" evidence="10">
    <location>
        <begin position="53"/>
        <end position="75"/>
    </location>
</feature>
<keyword evidence="11" id="KW-1185">Reference proteome</keyword>
<feature type="transmembrane region" description="Helical" evidence="10">
    <location>
        <begin position="140"/>
        <end position="162"/>
    </location>
</feature>
<accession>A0AAJ7IWH2</accession>
<evidence type="ECO:0000313" key="11">
    <source>
        <dbReference type="Proteomes" id="UP000694925"/>
    </source>
</evidence>
<dbReference type="Proteomes" id="UP000694925">
    <property type="component" value="Unplaced"/>
</dbReference>
<evidence type="ECO:0000256" key="8">
    <source>
        <dbReference type="ARBA" id="ARBA00023170"/>
    </source>
</evidence>
<keyword evidence="7 10" id="KW-0472">Membrane</keyword>
<dbReference type="PANTHER" id="PTHR21137:SF35">
    <property type="entry name" value="ODORANT RECEPTOR 19A-RELATED"/>
    <property type="match status" value="1"/>
</dbReference>
<keyword evidence="4 10" id="KW-0812">Transmembrane</keyword>
<evidence type="ECO:0000256" key="7">
    <source>
        <dbReference type="ARBA" id="ARBA00023136"/>
    </source>
</evidence>
<dbReference type="InterPro" id="IPR004117">
    <property type="entry name" value="7tm6_olfct_rcpt"/>
</dbReference>
<protein>
    <recommendedName>
        <fullName evidence="10">Odorant receptor</fullName>
    </recommendedName>
</protein>
<organism evidence="11 12">
    <name type="scientific">Ceratina calcarata</name>
    <dbReference type="NCBI Taxonomy" id="156304"/>
    <lineage>
        <taxon>Eukaryota</taxon>
        <taxon>Metazoa</taxon>
        <taxon>Ecdysozoa</taxon>
        <taxon>Arthropoda</taxon>
        <taxon>Hexapoda</taxon>
        <taxon>Insecta</taxon>
        <taxon>Pterygota</taxon>
        <taxon>Neoptera</taxon>
        <taxon>Endopterygota</taxon>
        <taxon>Hymenoptera</taxon>
        <taxon>Apocrita</taxon>
        <taxon>Aculeata</taxon>
        <taxon>Apoidea</taxon>
        <taxon>Anthophila</taxon>
        <taxon>Apidae</taxon>
        <taxon>Ceratina</taxon>
        <taxon>Zadontomerus</taxon>
    </lineage>
</organism>
<dbReference type="GO" id="GO:0004984">
    <property type="term" value="F:olfactory receptor activity"/>
    <property type="evidence" value="ECO:0007669"/>
    <property type="project" value="InterPro"/>
</dbReference>
<evidence type="ECO:0000256" key="5">
    <source>
        <dbReference type="ARBA" id="ARBA00022725"/>
    </source>
</evidence>
<keyword evidence="6 10" id="KW-1133">Transmembrane helix</keyword>
<dbReference type="GO" id="GO:0007165">
    <property type="term" value="P:signal transduction"/>
    <property type="evidence" value="ECO:0007669"/>
    <property type="project" value="UniProtKB-KW"/>
</dbReference>
<gene>
    <name evidence="12" type="primary">LOC108624245</name>
</gene>
<dbReference type="Pfam" id="PF02949">
    <property type="entry name" value="7tm_6"/>
    <property type="match status" value="1"/>
</dbReference>
<evidence type="ECO:0000256" key="3">
    <source>
        <dbReference type="ARBA" id="ARBA00022606"/>
    </source>
</evidence>
<evidence type="ECO:0000256" key="6">
    <source>
        <dbReference type="ARBA" id="ARBA00022989"/>
    </source>
</evidence>
<keyword evidence="2" id="KW-1003">Cell membrane</keyword>
<evidence type="ECO:0000256" key="10">
    <source>
        <dbReference type="RuleBase" id="RU351113"/>
    </source>
</evidence>
<dbReference type="PANTHER" id="PTHR21137">
    <property type="entry name" value="ODORANT RECEPTOR"/>
    <property type="match status" value="1"/>
</dbReference>
<dbReference type="RefSeq" id="XP_017878894.2">
    <property type="nucleotide sequence ID" value="XM_018023405.2"/>
</dbReference>
<dbReference type="GO" id="GO:0005549">
    <property type="term" value="F:odorant binding"/>
    <property type="evidence" value="ECO:0007669"/>
    <property type="project" value="InterPro"/>
</dbReference>
<evidence type="ECO:0000256" key="2">
    <source>
        <dbReference type="ARBA" id="ARBA00022475"/>
    </source>
</evidence>